<sequence length="284" mass="31411">MPSRQPHYHPYHTTTTTTPLPHQKPPSRSSKPTTKSNSNSNSRGGRGEGRKAKAKERCFTWLLLPSSKTNTHIAKNRSSFSTYRRAPCKIANQRVLGVGTVQLRVQRAPDDPRTNVLVLRDVLHVPGARWNGVAVDKAVGDCSGSEGEGEGEGAEWDVRSRSSVGSSSGSERAVGVRERECFQVRWEVSRDQDRDRDQDHHGHGHGQLGEGLWFARERDGHGHGYENENEHGLGLGQDGLRVVLAGEHDDGELEGDDGRGMMGVVASKEELDMLSERVRNRSWV</sequence>
<feature type="region of interest" description="Disordered" evidence="1">
    <location>
        <begin position="1"/>
        <end position="53"/>
    </location>
</feature>
<dbReference type="RefSeq" id="XP_025399645.1">
    <property type="nucleotide sequence ID" value="XM_025540493.1"/>
</dbReference>
<evidence type="ECO:0000256" key="1">
    <source>
        <dbReference type="SAM" id="MobiDB-lite"/>
    </source>
</evidence>
<accession>A0A317WAW3</accession>
<comment type="caution">
    <text evidence="2">The sequence shown here is derived from an EMBL/GenBank/DDBJ whole genome shotgun (WGS) entry which is preliminary data.</text>
</comment>
<evidence type="ECO:0000313" key="3">
    <source>
        <dbReference type="Proteomes" id="UP000247233"/>
    </source>
</evidence>
<dbReference type="EMBL" id="MSFL01000011">
    <property type="protein sequence ID" value="PWY82931.1"/>
    <property type="molecule type" value="Genomic_DNA"/>
</dbReference>
<proteinExistence type="predicted"/>
<keyword evidence="3" id="KW-1185">Reference proteome</keyword>
<dbReference type="Proteomes" id="UP000247233">
    <property type="component" value="Unassembled WGS sequence"/>
</dbReference>
<name>A0A317WAW3_9EURO</name>
<feature type="compositionally biased region" description="Basic and acidic residues" evidence="1">
    <location>
        <begin position="189"/>
        <end position="201"/>
    </location>
</feature>
<reference evidence="2 3" key="1">
    <citation type="submission" date="2016-12" db="EMBL/GenBank/DDBJ databases">
        <title>The genomes of Aspergillus section Nigri reveals drivers in fungal speciation.</title>
        <authorList>
            <consortium name="DOE Joint Genome Institute"/>
            <person name="Vesth T.C."/>
            <person name="Nybo J."/>
            <person name="Theobald S."/>
            <person name="Brandl J."/>
            <person name="Frisvad J.C."/>
            <person name="Nielsen K.F."/>
            <person name="Lyhne E.K."/>
            <person name="Kogle M.E."/>
            <person name="Kuo A."/>
            <person name="Riley R."/>
            <person name="Clum A."/>
            <person name="Nolan M."/>
            <person name="Lipzen A."/>
            <person name="Salamov A."/>
            <person name="Henrissat B."/>
            <person name="Wiebenga A."/>
            <person name="De Vries R.P."/>
            <person name="Grigoriev I.V."/>
            <person name="Mortensen U.H."/>
            <person name="Andersen M.R."/>
            <person name="Baker S.E."/>
        </authorList>
    </citation>
    <scope>NUCLEOTIDE SEQUENCE [LARGE SCALE GENOMIC DNA]</scope>
    <source>
        <strain evidence="2 3">CBS 117.55</strain>
    </source>
</reference>
<feature type="region of interest" description="Disordered" evidence="1">
    <location>
        <begin position="141"/>
        <end position="172"/>
    </location>
</feature>
<dbReference type="AlphaFoldDB" id="A0A317WAW3"/>
<evidence type="ECO:0000313" key="2">
    <source>
        <dbReference type="EMBL" id="PWY82931.1"/>
    </source>
</evidence>
<dbReference type="OrthoDB" id="4232400at2759"/>
<gene>
    <name evidence="2" type="ORF">BO70DRAFT_32080</name>
</gene>
<dbReference type="PANTHER" id="PTHR40628">
    <property type="entry name" value="CHROMO DOMAIN-CONTAINING PROTEIN"/>
    <property type="match status" value="1"/>
</dbReference>
<feature type="compositionally biased region" description="Basic residues" evidence="1">
    <location>
        <begin position="1"/>
        <end position="10"/>
    </location>
</feature>
<organism evidence="2 3">
    <name type="scientific">Aspergillus heteromorphus CBS 117.55</name>
    <dbReference type="NCBI Taxonomy" id="1448321"/>
    <lineage>
        <taxon>Eukaryota</taxon>
        <taxon>Fungi</taxon>
        <taxon>Dikarya</taxon>
        <taxon>Ascomycota</taxon>
        <taxon>Pezizomycotina</taxon>
        <taxon>Eurotiomycetes</taxon>
        <taxon>Eurotiomycetidae</taxon>
        <taxon>Eurotiales</taxon>
        <taxon>Aspergillaceae</taxon>
        <taxon>Aspergillus</taxon>
        <taxon>Aspergillus subgen. Circumdati</taxon>
    </lineage>
</organism>
<feature type="compositionally biased region" description="Low complexity" evidence="1">
    <location>
        <begin position="161"/>
        <end position="172"/>
    </location>
</feature>
<feature type="compositionally biased region" description="Low complexity" evidence="1">
    <location>
        <begin position="11"/>
        <end position="43"/>
    </location>
</feature>
<dbReference type="GeneID" id="37062730"/>
<protein>
    <submittedName>
        <fullName evidence="2">Uncharacterized protein</fullName>
    </submittedName>
</protein>
<dbReference type="VEuPathDB" id="FungiDB:BO70DRAFT_32080"/>
<dbReference type="PANTHER" id="PTHR40628:SF1">
    <property type="entry name" value="CHROMO DOMAIN-CONTAINING PROTEIN"/>
    <property type="match status" value="1"/>
</dbReference>
<feature type="region of interest" description="Disordered" evidence="1">
    <location>
        <begin position="189"/>
        <end position="211"/>
    </location>
</feature>